<evidence type="ECO:0000259" key="2">
    <source>
        <dbReference type="PROSITE" id="PS50942"/>
    </source>
</evidence>
<protein>
    <submittedName>
        <fullName evidence="3">ANTH-domain-containing protein</fullName>
    </submittedName>
</protein>
<comment type="caution">
    <text evidence="3">The sequence shown here is derived from an EMBL/GenBank/DDBJ whole genome shotgun (WGS) entry which is preliminary data.</text>
</comment>
<accession>A0A1X2GKS5</accession>
<dbReference type="InterPro" id="IPR011417">
    <property type="entry name" value="ANTH_dom"/>
</dbReference>
<dbReference type="PANTHER" id="PTHR22951:SF5">
    <property type="entry name" value="PHOSPHATIDYLINOSITOL-BINDING CLATHRIN ASSEMBLY PROTEIN LAP"/>
    <property type="match status" value="1"/>
</dbReference>
<dbReference type="InterPro" id="IPR013809">
    <property type="entry name" value="ENTH"/>
</dbReference>
<dbReference type="InterPro" id="IPR014712">
    <property type="entry name" value="ANTH_dom_sf"/>
</dbReference>
<dbReference type="Proteomes" id="UP000242146">
    <property type="component" value="Unassembled WGS sequence"/>
</dbReference>
<dbReference type="GO" id="GO:0000149">
    <property type="term" value="F:SNARE binding"/>
    <property type="evidence" value="ECO:0007669"/>
    <property type="project" value="TreeGrafter"/>
</dbReference>
<feature type="region of interest" description="Disordered" evidence="1">
    <location>
        <begin position="413"/>
        <end position="435"/>
    </location>
</feature>
<evidence type="ECO:0000313" key="4">
    <source>
        <dbReference type="Proteomes" id="UP000242146"/>
    </source>
</evidence>
<dbReference type="GO" id="GO:0006900">
    <property type="term" value="P:vesicle budding from membrane"/>
    <property type="evidence" value="ECO:0007669"/>
    <property type="project" value="TreeGrafter"/>
</dbReference>
<dbReference type="GO" id="GO:0072583">
    <property type="term" value="P:clathrin-dependent endocytosis"/>
    <property type="evidence" value="ECO:0007669"/>
    <property type="project" value="InterPro"/>
</dbReference>
<name>A0A1X2GKS5_9FUNG</name>
<dbReference type="InterPro" id="IPR008942">
    <property type="entry name" value="ENTH_VHS"/>
</dbReference>
<dbReference type="GO" id="GO:0048268">
    <property type="term" value="P:clathrin coat assembly"/>
    <property type="evidence" value="ECO:0007669"/>
    <property type="project" value="InterPro"/>
</dbReference>
<dbReference type="Pfam" id="PF07651">
    <property type="entry name" value="ANTH"/>
    <property type="match status" value="1"/>
</dbReference>
<dbReference type="GO" id="GO:0030136">
    <property type="term" value="C:clathrin-coated vesicle"/>
    <property type="evidence" value="ECO:0007669"/>
    <property type="project" value="InterPro"/>
</dbReference>
<dbReference type="Gene3D" id="1.20.58.150">
    <property type="entry name" value="ANTH domain"/>
    <property type="match status" value="1"/>
</dbReference>
<dbReference type="GO" id="GO:0005905">
    <property type="term" value="C:clathrin-coated pit"/>
    <property type="evidence" value="ECO:0007669"/>
    <property type="project" value="TreeGrafter"/>
</dbReference>
<gene>
    <name evidence="3" type="ORF">DM01DRAFT_251996</name>
</gene>
<feature type="domain" description="ENTH" evidence="2">
    <location>
        <begin position="1"/>
        <end position="121"/>
    </location>
</feature>
<keyword evidence="4" id="KW-1185">Reference proteome</keyword>
<dbReference type="Gene3D" id="1.25.40.90">
    <property type="match status" value="1"/>
</dbReference>
<sequence>MEIAVRKATRLEYRPPKQKHIRTLVNLTFHKPALIDEMLVSLARRGRENSWIIIFKVLIIVHTLLRQGNGSQTISRLEKHTEALSIHRLKEKASGSIQNLHMYHQYLYEKLDIYRDCGIDYIKSSTKHEPSHLRHLPVSQGLLRETRLVQKQIASCLSCKFQMDIGDNAISCTAYRLVVEDLLDLCAVVNEAVVNILEHYFTMSKADATNALEIYKTFANQMDRVAEYLDLARRVERELEISIPKLNHAPVSLVSTLEDYLNEENFEQRRQSIIDEQGGKLLVKKAEQPVTVFFFLQGPSLDKPTSSVKKETTISPAPVKAIAFDNPPVPQLIVPQHTGNPFLQPQTLTLYQPQQHQINSTPFAMATLPQSQPIFPINKSLKRSMSVSNNLLMPDRSSYTSLTARTSTLILPQSTGTTASTNPFRYSTLPSSSPTPDISNLHYKIPVNTRNPFAAAASQTTQRHSTNPFHV</sequence>
<dbReference type="GO" id="GO:0032050">
    <property type="term" value="F:clathrin heavy chain binding"/>
    <property type="evidence" value="ECO:0007669"/>
    <property type="project" value="TreeGrafter"/>
</dbReference>
<dbReference type="PROSITE" id="PS50942">
    <property type="entry name" value="ENTH"/>
    <property type="match status" value="1"/>
</dbReference>
<dbReference type="GO" id="GO:0005546">
    <property type="term" value="F:phosphatidylinositol-4,5-bisphosphate binding"/>
    <property type="evidence" value="ECO:0007669"/>
    <property type="project" value="TreeGrafter"/>
</dbReference>
<dbReference type="GO" id="GO:0005545">
    <property type="term" value="F:1-phosphatidylinositol binding"/>
    <property type="evidence" value="ECO:0007669"/>
    <property type="project" value="InterPro"/>
</dbReference>
<dbReference type="InterPro" id="IPR045192">
    <property type="entry name" value="AP180-like"/>
</dbReference>
<reference evidence="3 4" key="1">
    <citation type="submission" date="2016-07" db="EMBL/GenBank/DDBJ databases">
        <title>Pervasive Adenine N6-methylation of Active Genes in Fungi.</title>
        <authorList>
            <consortium name="DOE Joint Genome Institute"/>
            <person name="Mondo S.J."/>
            <person name="Dannebaum R.O."/>
            <person name="Kuo R.C."/>
            <person name="Labutti K."/>
            <person name="Haridas S."/>
            <person name="Kuo A."/>
            <person name="Salamov A."/>
            <person name="Ahrendt S.R."/>
            <person name="Lipzen A."/>
            <person name="Sullivan W."/>
            <person name="Andreopoulos W.B."/>
            <person name="Clum A."/>
            <person name="Lindquist E."/>
            <person name="Daum C."/>
            <person name="Ramamoorthy G.K."/>
            <person name="Gryganskyi A."/>
            <person name="Culley D."/>
            <person name="Magnuson J.K."/>
            <person name="James T.Y."/>
            <person name="O'Malley M.A."/>
            <person name="Stajich J.E."/>
            <person name="Spatafora J.W."/>
            <person name="Visel A."/>
            <person name="Grigoriev I.V."/>
        </authorList>
    </citation>
    <scope>NUCLEOTIDE SEQUENCE [LARGE SCALE GENOMIC DNA]</scope>
    <source>
        <strain evidence="3 4">NRRL 3301</strain>
    </source>
</reference>
<dbReference type="SMART" id="SM00273">
    <property type="entry name" value="ENTH"/>
    <property type="match status" value="1"/>
</dbReference>
<dbReference type="EMBL" id="MCGT01000010">
    <property type="protein sequence ID" value="ORX56207.1"/>
    <property type="molecule type" value="Genomic_DNA"/>
</dbReference>
<dbReference type="SUPFAM" id="SSF48464">
    <property type="entry name" value="ENTH/VHS domain"/>
    <property type="match status" value="1"/>
</dbReference>
<dbReference type="AlphaFoldDB" id="A0A1X2GKS5"/>
<proteinExistence type="predicted"/>
<dbReference type="PANTHER" id="PTHR22951">
    <property type="entry name" value="CLATHRIN ASSEMBLY PROTEIN"/>
    <property type="match status" value="1"/>
</dbReference>
<dbReference type="OrthoDB" id="44015at2759"/>
<dbReference type="STRING" id="101127.A0A1X2GKS5"/>
<evidence type="ECO:0000313" key="3">
    <source>
        <dbReference type="EMBL" id="ORX56207.1"/>
    </source>
</evidence>
<organism evidence="3 4">
    <name type="scientific">Hesseltinella vesiculosa</name>
    <dbReference type="NCBI Taxonomy" id="101127"/>
    <lineage>
        <taxon>Eukaryota</taxon>
        <taxon>Fungi</taxon>
        <taxon>Fungi incertae sedis</taxon>
        <taxon>Mucoromycota</taxon>
        <taxon>Mucoromycotina</taxon>
        <taxon>Mucoromycetes</taxon>
        <taxon>Mucorales</taxon>
        <taxon>Cunninghamellaceae</taxon>
        <taxon>Hesseltinella</taxon>
    </lineage>
</organism>
<dbReference type="SUPFAM" id="SSF89009">
    <property type="entry name" value="GAT-like domain"/>
    <property type="match status" value="1"/>
</dbReference>
<evidence type="ECO:0000256" key="1">
    <source>
        <dbReference type="SAM" id="MobiDB-lite"/>
    </source>
</evidence>